<accession>A0ABQ1I8A3</accession>
<protein>
    <submittedName>
        <fullName evidence="1">Uncharacterized protein</fullName>
    </submittedName>
</protein>
<dbReference type="Proteomes" id="UP000651977">
    <property type="component" value="Unassembled WGS sequence"/>
</dbReference>
<sequence>MSLRRFSSYRFENQAIALGGLSVDARFEVFACETNSYLWQYFILDRSWDRNSVSGVPVFALVEFAVKNGKLRVNDDNAKEWIDADLNNILRETISMVLPRLSKRTNTIKPECSSLDYSVYPQLGGAACH</sequence>
<organism evidence="1 2">
    <name type="scientific">Agarivorans gilvus</name>
    <dbReference type="NCBI Taxonomy" id="680279"/>
    <lineage>
        <taxon>Bacteria</taxon>
        <taxon>Pseudomonadati</taxon>
        <taxon>Pseudomonadota</taxon>
        <taxon>Gammaproteobacteria</taxon>
        <taxon>Alteromonadales</taxon>
        <taxon>Alteromonadaceae</taxon>
        <taxon>Agarivorans</taxon>
    </lineage>
</organism>
<reference evidence="2" key="1">
    <citation type="journal article" date="2019" name="Int. J. Syst. Evol. Microbiol.">
        <title>The Global Catalogue of Microorganisms (GCM) 10K type strain sequencing project: providing services to taxonomists for standard genome sequencing and annotation.</title>
        <authorList>
            <consortium name="The Broad Institute Genomics Platform"/>
            <consortium name="The Broad Institute Genome Sequencing Center for Infectious Disease"/>
            <person name="Wu L."/>
            <person name="Ma J."/>
        </authorList>
    </citation>
    <scope>NUCLEOTIDE SEQUENCE [LARGE SCALE GENOMIC DNA]</scope>
    <source>
        <strain evidence="2">CGMCC 1.10131</strain>
    </source>
</reference>
<name>A0ABQ1I8A3_9ALTE</name>
<comment type="caution">
    <text evidence="1">The sequence shown here is derived from an EMBL/GenBank/DDBJ whole genome shotgun (WGS) entry which is preliminary data.</text>
</comment>
<dbReference type="RefSeq" id="WP_188407602.1">
    <property type="nucleotide sequence ID" value="NZ_BMDY01000039.1"/>
</dbReference>
<keyword evidence="2" id="KW-1185">Reference proteome</keyword>
<evidence type="ECO:0000313" key="2">
    <source>
        <dbReference type="Proteomes" id="UP000651977"/>
    </source>
</evidence>
<evidence type="ECO:0000313" key="1">
    <source>
        <dbReference type="EMBL" id="GGB21168.1"/>
    </source>
</evidence>
<dbReference type="EMBL" id="BMDY01000039">
    <property type="protein sequence ID" value="GGB21168.1"/>
    <property type="molecule type" value="Genomic_DNA"/>
</dbReference>
<proteinExistence type="predicted"/>
<gene>
    <name evidence="1" type="ORF">GCM10007414_38200</name>
</gene>